<evidence type="ECO:0000313" key="1">
    <source>
        <dbReference type="EMBL" id="SVB89879.1"/>
    </source>
</evidence>
<name>A0A382HRU1_9ZZZZ</name>
<reference evidence="1" key="1">
    <citation type="submission" date="2018-05" db="EMBL/GenBank/DDBJ databases">
        <authorList>
            <person name="Lanie J.A."/>
            <person name="Ng W.-L."/>
            <person name="Kazmierczak K.M."/>
            <person name="Andrzejewski T.M."/>
            <person name="Davidsen T.M."/>
            <person name="Wayne K.J."/>
            <person name="Tettelin H."/>
            <person name="Glass J.I."/>
            <person name="Rusch D."/>
            <person name="Podicherti R."/>
            <person name="Tsui H.-C.T."/>
            <person name="Winkler M.E."/>
        </authorList>
    </citation>
    <scope>NUCLEOTIDE SEQUENCE</scope>
</reference>
<proteinExistence type="predicted"/>
<organism evidence="1">
    <name type="scientific">marine metagenome</name>
    <dbReference type="NCBI Taxonomy" id="408172"/>
    <lineage>
        <taxon>unclassified sequences</taxon>
        <taxon>metagenomes</taxon>
        <taxon>ecological metagenomes</taxon>
    </lineage>
</organism>
<protein>
    <submittedName>
        <fullName evidence="1">Uncharacterized protein</fullName>
    </submittedName>
</protein>
<sequence>MVISFVFGVLMYLPAEHRAQKLQQMEQKYQSQHQPSITERIARA</sequence>
<dbReference type="AlphaFoldDB" id="A0A382HRU1"/>
<gene>
    <name evidence="1" type="ORF">METZ01_LOCUS242733</name>
</gene>
<dbReference type="EMBL" id="UINC01062860">
    <property type="protein sequence ID" value="SVB89879.1"/>
    <property type="molecule type" value="Genomic_DNA"/>
</dbReference>
<accession>A0A382HRU1</accession>